<protein>
    <submittedName>
        <fullName evidence="1">Uncharacterized protein</fullName>
    </submittedName>
</protein>
<name>A0A9P0ART4_BRAAE</name>
<keyword evidence="2" id="KW-1185">Reference proteome</keyword>
<accession>A0A9P0ART4</accession>
<proteinExistence type="predicted"/>
<dbReference type="EMBL" id="OV121132">
    <property type="protein sequence ID" value="CAH0546861.1"/>
    <property type="molecule type" value="Genomic_DNA"/>
</dbReference>
<sequence>MKKCKISINGKLFQAEDTNHEEFIFELHKIELPHIGFNTTNKTFYLQQITSEDIDHINRIANNLQIPDLNNSSSTSHPWINTFLFIIAVFSTSCATLRSTNPDVTKEI</sequence>
<gene>
    <name evidence="1" type="ORF">MELIAE_LOCUS945</name>
</gene>
<evidence type="ECO:0000313" key="2">
    <source>
        <dbReference type="Proteomes" id="UP001154078"/>
    </source>
</evidence>
<dbReference type="AlphaFoldDB" id="A0A9P0ART4"/>
<evidence type="ECO:0000313" key="1">
    <source>
        <dbReference type="EMBL" id="CAH0546861.1"/>
    </source>
</evidence>
<reference evidence="1" key="1">
    <citation type="submission" date="2021-12" db="EMBL/GenBank/DDBJ databases">
        <authorList>
            <person name="King R."/>
        </authorList>
    </citation>
    <scope>NUCLEOTIDE SEQUENCE</scope>
</reference>
<dbReference type="Proteomes" id="UP001154078">
    <property type="component" value="Chromosome 1"/>
</dbReference>
<organism evidence="1 2">
    <name type="scientific">Brassicogethes aeneus</name>
    <name type="common">Rape pollen beetle</name>
    <name type="synonym">Meligethes aeneus</name>
    <dbReference type="NCBI Taxonomy" id="1431903"/>
    <lineage>
        <taxon>Eukaryota</taxon>
        <taxon>Metazoa</taxon>
        <taxon>Ecdysozoa</taxon>
        <taxon>Arthropoda</taxon>
        <taxon>Hexapoda</taxon>
        <taxon>Insecta</taxon>
        <taxon>Pterygota</taxon>
        <taxon>Neoptera</taxon>
        <taxon>Endopterygota</taxon>
        <taxon>Coleoptera</taxon>
        <taxon>Polyphaga</taxon>
        <taxon>Cucujiformia</taxon>
        <taxon>Nitidulidae</taxon>
        <taxon>Meligethinae</taxon>
        <taxon>Brassicogethes</taxon>
    </lineage>
</organism>